<keyword evidence="2" id="KW-0732">Signal</keyword>
<gene>
    <name evidence="3" type="ORF">CCHR01_08366</name>
</gene>
<dbReference type="AlphaFoldDB" id="A0AAD9AJ93"/>
<feature type="compositionally biased region" description="Basic and acidic residues" evidence="1">
    <location>
        <begin position="47"/>
        <end position="57"/>
    </location>
</feature>
<accession>A0AAD9AJ93</accession>
<dbReference type="EMBL" id="JAQOWY010000155">
    <property type="protein sequence ID" value="KAK1849028.1"/>
    <property type="molecule type" value="Genomic_DNA"/>
</dbReference>
<evidence type="ECO:0000256" key="1">
    <source>
        <dbReference type="SAM" id="MobiDB-lite"/>
    </source>
</evidence>
<evidence type="ECO:0000256" key="2">
    <source>
        <dbReference type="SAM" id="SignalP"/>
    </source>
</evidence>
<feature type="region of interest" description="Disordered" evidence="1">
    <location>
        <begin position="35"/>
        <end position="57"/>
    </location>
</feature>
<keyword evidence="4" id="KW-1185">Reference proteome</keyword>
<evidence type="ECO:0000313" key="3">
    <source>
        <dbReference type="EMBL" id="KAK1849028.1"/>
    </source>
</evidence>
<comment type="caution">
    <text evidence="3">The sequence shown here is derived from an EMBL/GenBank/DDBJ whole genome shotgun (WGS) entry which is preliminary data.</text>
</comment>
<sequence>MQFNTFTLFALLSGLSLVLAAPEVVKLADLEARFGNEFHGPTNSPSSDRRAIPVDEE</sequence>
<proteinExistence type="predicted"/>
<reference evidence="3" key="1">
    <citation type="submission" date="2023-01" db="EMBL/GenBank/DDBJ databases">
        <title>Colletotrichum chrysophilum M932 genome sequence.</title>
        <authorList>
            <person name="Baroncelli R."/>
        </authorList>
    </citation>
    <scope>NUCLEOTIDE SEQUENCE</scope>
    <source>
        <strain evidence="3">M932</strain>
    </source>
</reference>
<name>A0AAD9AJ93_9PEZI</name>
<feature type="signal peptide" evidence="2">
    <location>
        <begin position="1"/>
        <end position="20"/>
    </location>
</feature>
<organism evidence="3 4">
    <name type="scientific">Colletotrichum chrysophilum</name>
    <dbReference type="NCBI Taxonomy" id="1836956"/>
    <lineage>
        <taxon>Eukaryota</taxon>
        <taxon>Fungi</taxon>
        <taxon>Dikarya</taxon>
        <taxon>Ascomycota</taxon>
        <taxon>Pezizomycotina</taxon>
        <taxon>Sordariomycetes</taxon>
        <taxon>Hypocreomycetidae</taxon>
        <taxon>Glomerellales</taxon>
        <taxon>Glomerellaceae</taxon>
        <taxon>Colletotrichum</taxon>
        <taxon>Colletotrichum gloeosporioides species complex</taxon>
    </lineage>
</organism>
<feature type="chain" id="PRO_5041922303" evidence="2">
    <location>
        <begin position="21"/>
        <end position="57"/>
    </location>
</feature>
<evidence type="ECO:0000313" key="4">
    <source>
        <dbReference type="Proteomes" id="UP001243330"/>
    </source>
</evidence>
<protein>
    <submittedName>
        <fullName evidence="3">Uncharacterized protein</fullName>
    </submittedName>
</protein>
<dbReference type="Proteomes" id="UP001243330">
    <property type="component" value="Unassembled WGS sequence"/>
</dbReference>